<evidence type="ECO:0000313" key="2">
    <source>
        <dbReference type="Proteomes" id="UP001165121"/>
    </source>
</evidence>
<dbReference type="GO" id="GO:0003676">
    <property type="term" value="F:nucleic acid binding"/>
    <property type="evidence" value="ECO:0007669"/>
    <property type="project" value="InterPro"/>
</dbReference>
<dbReference type="AlphaFoldDB" id="A0A9W7DBF0"/>
<dbReference type="Proteomes" id="UP001165121">
    <property type="component" value="Unassembled WGS sequence"/>
</dbReference>
<dbReference type="EMBL" id="BSXT01006834">
    <property type="protein sequence ID" value="GMF63151.1"/>
    <property type="molecule type" value="Genomic_DNA"/>
</dbReference>
<dbReference type="Gene3D" id="3.30.420.10">
    <property type="entry name" value="Ribonuclease H-like superfamily/Ribonuclease H"/>
    <property type="match status" value="1"/>
</dbReference>
<dbReference type="PANTHER" id="PTHR48144:SF2">
    <property type="entry name" value="DNA-DIRECTED DNA POLYMERASE"/>
    <property type="match status" value="1"/>
</dbReference>
<protein>
    <submittedName>
        <fullName evidence="1">Unnamed protein product</fullName>
    </submittedName>
</protein>
<dbReference type="SUPFAM" id="SSF53098">
    <property type="entry name" value="Ribonuclease H-like"/>
    <property type="match status" value="1"/>
</dbReference>
<proteinExistence type="predicted"/>
<reference evidence="1" key="1">
    <citation type="submission" date="2023-04" db="EMBL/GenBank/DDBJ databases">
        <title>Phytophthora fragariaefolia NBRC 109709.</title>
        <authorList>
            <person name="Ichikawa N."/>
            <person name="Sato H."/>
            <person name="Tonouchi N."/>
        </authorList>
    </citation>
    <scope>NUCLEOTIDE SEQUENCE</scope>
    <source>
        <strain evidence="1">NBRC 109709</strain>
    </source>
</reference>
<keyword evidence="2" id="KW-1185">Reference proteome</keyword>
<dbReference type="PANTHER" id="PTHR48144">
    <property type="entry name" value="DNA-DIRECTED DNA POLYMERASE"/>
    <property type="match status" value="1"/>
</dbReference>
<comment type="caution">
    <text evidence="1">The sequence shown here is derived from an EMBL/GenBank/DDBJ whole genome shotgun (WGS) entry which is preliminary data.</text>
</comment>
<organism evidence="1 2">
    <name type="scientific">Phytophthora fragariaefolia</name>
    <dbReference type="NCBI Taxonomy" id="1490495"/>
    <lineage>
        <taxon>Eukaryota</taxon>
        <taxon>Sar</taxon>
        <taxon>Stramenopiles</taxon>
        <taxon>Oomycota</taxon>
        <taxon>Peronosporomycetes</taxon>
        <taxon>Peronosporales</taxon>
        <taxon>Peronosporaceae</taxon>
        <taxon>Phytophthora</taxon>
    </lineage>
</organism>
<evidence type="ECO:0000313" key="1">
    <source>
        <dbReference type="EMBL" id="GMF63151.1"/>
    </source>
</evidence>
<sequence>MKTRKMEEIVNAFKSKKAKTIIKALKSSKLNNDQSTLKTINSMSGKVNLSLGRFNRIRKDIVSPADKKLLLHFKDSTGAVVKTYHLQDRLININNLFIDQENKYSSGADVELNVLPSTSITNLKPFKSIRQLKEDYNDITFDPESDPDDMGYNYPCFLFALHKAGVDPKVVKRISQTMFNSGATVDFIRKTATAFNLCISVKQFRIDKTSGRAKNDITIYGEKSSSIFKLGSVGEHLFAIAPTSITKGALDNPELVAEHRRSDFRIKGSRVVFNDKKIKLLDSYEVISYLYHRRETHLTPITQQIMPYLLNNKFQEVRSLDEEDFHENNFKEMGRIPGKEMKLGQAVFRAFNSKTHEYYDVRKYNVIYFDFETLVINGIHVPYCVSYSISEFNENSPSSQTFSETRNIYGFGCEKQFLESLPSNSKNLLWAYNAGFDARFLLKHMSYSSKDTNMIDCGSKIKQAHGFYKGREIIIKDSMSFLAGGLARLPKMFKDASSSLSLEKECFPHALIKIFFYYSNFHLKNKKYKTLI</sequence>
<dbReference type="InterPro" id="IPR036397">
    <property type="entry name" value="RNaseH_sf"/>
</dbReference>
<dbReference type="OrthoDB" id="10265614at2759"/>
<gene>
    <name evidence="1" type="ORF">Pfra01_002757500</name>
</gene>
<accession>A0A9W7DBF0</accession>
<dbReference type="InterPro" id="IPR012337">
    <property type="entry name" value="RNaseH-like_sf"/>
</dbReference>
<name>A0A9W7DBF0_9STRA</name>